<feature type="compositionally biased region" description="Low complexity" evidence="1">
    <location>
        <begin position="1"/>
        <end position="13"/>
    </location>
</feature>
<keyword evidence="3" id="KW-1185">Reference proteome</keyword>
<evidence type="ECO:0000313" key="3">
    <source>
        <dbReference type="Proteomes" id="UP001054902"/>
    </source>
</evidence>
<feature type="compositionally biased region" description="Low complexity" evidence="1">
    <location>
        <begin position="268"/>
        <end position="279"/>
    </location>
</feature>
<proteinExistence type="predicted"/>
<comment type="caution">
    <text evidence="2">The sequence shown here is derived from an EMBL/GenBank/DDBJ whole genome shotgun (WGS) entry which is preliminary data.</text>
</comment>
<organism evidence="2 3">
    <name type="scientific">Chaetoceros tenuissimus</name>
    <dbReference type="NCBI Taxonomy" id="426638"/>
    <lineage>
        <taxon>Eukaryota</taxon>
        <taxon>Sar</taxon>
        <taxon>Stramenopiles</taxon>
        <taxon>Ochrophyta</taxon>
        <taxon>Bacillariophyta</taxon>
        <taxon>Coscinodiscophyceae</taxon>
        <taxon>Chaetocerotophycidae</taxon>
        <taxon>Chaetocerotales</taxon>
        <taxon>Chaetocerotaceae</taxon>
        <taxon>Chaetoceros</taxon>
    </lineage>
</organism>
<evidence type="ECO:0000313" key="2">
    <source>
        <dbReference type="EMBL" id="GFH52499.1"/>
    </source>
</evidence>
<feature type="compositionally biased region" description="Polar residues" evidence="1">
    <location>
        <begin position="43"/>
        <end position="55"/>
    </location>
</feature>
<sequence>MSSDISIIEILDSSSEDESESETKNDQKPDEKKLDLEAIAPTSVPSINIDSNPQDASMPDLDDAKGDVNNTENNDKENDSSSNSSNEDESESTNHGLAFIPPFGKSYMDINTDSQENQQKVIDAIQVMMKRYDVPINWNTFRLHYRKLSSRYDGTSLEKFIQNYLNKVEEDANLESCSSKKRNTVNLITPTRRSKRYRRQNKTLDKTIDIKNDSEEGQKKVIDSIRKLEDKGIKITYENFRVHNRELSLDYTRRSLEKFLYEHRVDDSGSSSCSSYGSSSEDEDEKSNIEESDSASSSGKLQIDKKGILKQEKIAKKEKEYYDAETSLKEFLLSEVMFIEPPYRNEKVDEMFLAIANNLNKDGFHCPQILKSLRTIPTLEVNAYLAKLGMKFGHRLMFKSWLRSPEEHRHYINE</sequence>
<name>A0AAD3CXN4_9STRA</name>
<dbReference type="Proteomes" id="UP001054902">
    <property type="component" value="Unassembled WGS sequence"/>
</dbReference>
<dbReference type="EMBL" id="BLLK01000045">
    <property type="protein sequence ID" value="GFH52499.1"/>
    <property type="molecule type" value="Genomic_DNA"/>
</dbReference>
<dbReference type="AlphaFoldDB" id="A0AAD3CXN4"/>
<feature type="compositionally biased region" description="Acidic residues" evidence="1">
    <location>
        <begin position="280"/>
        <end position="293"/>
    </location>
</feature>
<protein>
    <submittedName>
        <fullName evidence="2">Uncharacterized protein</fullName>
    </submittedName>
</protein>
<gene>
    <name evidence="2" type="ORF">CTEN210_08975</name>
</gene>
<feature type="compositionally biased region" description="Basic and acidic residues" evidence="1">
    <location>
        <begin position="21"/>
        <end position="36"/>
    </location>
</feature>
<accession>A0AAD3CXN4</accession>
<feature type="region of interest" description="Disordered" evidence="1">
    <location>
        <begin position="266"/>
        <end position="299"/>
    </location>
</feature>
<feature type="region of interest" description="Disordered" evidence="1">
    <location>
        <begin position="1"/>
        <end position="100"/>
    </location>
</feature>
<reference evidence="2 3" key="1">
    <citation type="journal article" date="2021" name="Sci. Rep.">
        <title>The genome of the diatom Chaetoceros tenuissimus carries an ancient integrated fragment of an extant virus.</title>
        <authorList>
            <person name="Hongo Y."/>
            <person name="Kimura K."/>
            <person name="Takaki Y."/>
            <person name="Yoshida Y."/>
            <person name="Baba S."/>
            <person name="Kobayashi G."/>
            <person name="Nagasaki K."/>
            <person name="Hano T."/>
            <person name="Tomaru Y."/>
        </authorList>
    </citation>
    <scope>NUCLEOTIDE SEQUENCE [LARGE SCALE GENOMIC DNA]</scope>
    <source>
        <strain evidence="2 3">NIES-3715</strain>
    </source>
</reference>
<evidence type="ECO:0000256" key="1">
    <source>
        <dbReference type="SAM" id="MobiDB-lite"/>
    </source>
</evidence>